<dbReference type="Gene3D" id="3.40.50.300">
    <property type="entry name" value="P-loop containing nucleotide triphosphate hydrolases"/>
    <property type="match status" value="2"/>
</dbReference>
<proteinExistence type="predicted"/>
<dbReference type="GO" id="GO:0008270">
    <property type="term" value="F:zinc ion binding"/>
    <property type="evidence" value="ECO:0007669"/>
    <property type="project" value="UniProtKB-KW"/>
</dbReference>
<dbReference type="EMBL" id="KZ825799">
    <property type="protein sequence ID" value="PYH99758.1"/>
    <property type="molecule type" value="Genomic_DNA"/>
</dbReference>
<dbReference type="CDD" id="cd06008">
    <property type="entry name" value="NF-X1-zinc-finger"/>
    <property type="match status" value="1"/>
</dbReference>
<evidence type="ECO:0000313" key="11">
    <source>
        <dbReference type="Proteomes" id="UP000247810"/>
    </source>
</evidence>
<dbReference type="PANTHER" id="PTHR10887:SF445">
    <property type="entry name" value="NFX1-TYPE ZINC FINGER-CONTAINING PROTEIN 1"/>
    <property type="match status" value="1"/>
</dbReference>
<evidence type="ECO:0000256" key="1">
    <source>
        <dbReference type="ARBA" id="ARBA00004496"/>
    </source>
</evidence>
<protein>
    <submittedName>
        <fullName evidence="10">P-loop containing nucleoside triphosphate hydrolase protein</fullName>
    </submittedName>
</protein>
<keyword evidence="3" id="KW-0479">Metal-binding</keyword>
<dbReference type="GO" id="GO:0002376">
    <property type="term" value="P:immune system process"/>
    <property type="evidence" value="ECO:0007669"/>
    <property type="project" value="UniProtKB-KW"/>
</dbReference>
<dbReference type="Pfam" id="PF13086">
    <property type="entry name" value="AAA_11"/>
    <property type="match status" value="1"/>
</dbReference>
<feature type="domain" description="RZ-type" evidence="9">
    <location>
        <begin position="1824"/>
        <end position="1900"/>
    </location>
</feature>
<evidence type="ECO:0000256" key="4">
    <source>
        <dbReference type="ARBA" id="ARBA00022737"/>
    </source>
</evidence>
<dbReference type="InterPro" id="IPR041679">
    <property type="entry name" value="DNA2/NAM7-like_C"/>
</dbReference>
<dbReference type="SMART" id="SM00438">
    <property type="entry name" value="ZnF_NFX"/>
    <property type="match status" value="3"/>
</dbReference>
<evidence type="ECO:0000256" key="6">
    <source>
        <dbReference type="ARBA" id="ARBA00022806"/>
    </source>
</evidence>
<dbReference type="PROSITE" id="PS51981">
    <property type="entry name" value="ZF_RZ"/>
    <property type="match status" value="1"/>
</dbReference>
<evidence type="ECO:0000256" key="5">
    <source>
        <dbReference type="ARBA" id="ARBA00022771"/>
    </source>
</evidence>
<dbReference type="STRING" id="1448320.A0A319EG47"/>
<dbReference type="GO" id="GO:0004386">
    <property type="term" value="F:helicase activity"/>
    <property type="evidence" value="ECO:0007669"/>
    <property type="project" value="InterPro"/>
</dbReference>
<dbReference type="InterPro" id="IPR041677">
    <property type="entry name" value="DNA2/NAM7_AAA_11"/>
</dbReference>
<dbReference type="InterPro" id="IPR045055">
    <property type="entry name" value="DNA2/NAM7-like"/>
</dbReference>
<name>A0A319EG47_9EURO</name>
<keyword evidence="11" id="KW-1185">Reference proteome</keyword>
<dbReference type="Proteomes" id="UP000247810">
    <property type="component" value="Unassembled WGS sequence"/>
</dbReference>
<keyword evidence="7" id="KW-0862">Zinc</keyword>
<evidence type="ECO:0000256" key="3">
    <source>
        <dbReference type="ARBA" id="ARBA00022723"/>
    </source>
</evidence>
<dbReference type="VEuPathDB" id="FungiDB:BO71DRAFT_368314"/>
<dbReference type="InterPro" id="IPR027417">
    <property type="entry name" value="P-loop_NTPase"/>
</dbReference>
<dbReference type="SUPFAM" id="SSF52540">
    <property type="entry name" value="P-loop containing nucleoside triphosphate hydrolases"/>
    <property type="match status" value="1"/>
</dbReference>
<dbReference type="Pfam" id="PF13087">
    <property type="entry name" value="AAA_12"/>
    <property type="match status" value="1"/>
</dbReference>
<dbReference type="OrthoDB" id="2423195at2759"/>
<evidence type="ECO:0000259" key="9">
    <source>
        <dbReference type="PROSITE" id="PS51981"/>
    </source>
</evidence>
<keyword evidence="8" id="KW-0391">Immunity</keyword>
<dbReference type="CDD" id="cd18808">
    <property type="entry name" value="SF1_C_Upf1"/>
    <property type="match status" value="1"/>
</dbReference>
<keyword evidence="6" id="KW-0067">ATP-binding</keyword>
<sequence>MITTSADTRMTFIEELATERGLQMIRQIVETDFSISYSVLKPMFNPHCVLFLRLVSHDEIMKSLLLEKAVGTIYNVIYGPSGRPGMAFLKGVTKYLVDARAAAVSDGASTQTCVHWIEALLLTSKVLLSILNFNQEAAIHRELKGIVEGLCSCCHDRNTSGMIDEYNFGLAQENVVKISDILEMGDSLCISKVIDRLKTVTLIPDPVEPMDLPGELSDLGPRHDNDHAVISRIRILPTMSEILSNGRDEFLPPQNSLNSQHETGVCRLVDTHFRLLREDTSGLVRDAMRLIMHNWEFLAQTSDWRPKHKFLRQYSPTPVRIYTGAQIQRVKAEQYKGIEVDMEFDQLHRLKNMNPMRRKQWWLDTRALRMGGPLVALLDAEDLNDAHAIFFLVSRKEVCFVDRGKQSESASACVSDVVSNADRAMVTLRLATANYELDANGLLSMVRERPVIRKRILIEFPAVPYNSFEGILRCLQSLYEHPWHIPFAPWLAPSIADNEFSEGLATDHTETNIMNMPPPTYFHNYVTLDLSALPRRSPSNNGIAAPLSMSLSQDPQQIAAQLYRETTLDEGQATAMVSALRRKIALIQGPPGTGKSYVGLQLARCLLGNQEVLGLGPILCVCFTAHALDQFLDGIHKSGVQNIIRIGPPSAFPHIDALSLDVRKREPAPRVACLARARDDARGKLSMLSGKIENLLETADKDSWSLVMSFLRKRLPSSADSINPDSHEKDNDAIREWASGDVPDWSDTDAVRSIEQLLGEDNLWTMRGAERACLLRQWQDAAWTELTKGLSELLKCHSEEKKKHTWTFAMAELQRLNSCQVVGITTTQLANNADLVRNIGSKVLICEEAGEVLESHTLITLLPSIQHAILIGDHLQLRPRISNSRLSVAYDQQGPKYNLDESLFERLANYRFRPSNPEFTAEGNAGFSFPVAQLNHQRRMHPSISDLVRSTLYSNLKDHPTTASYPGISGMRQRLFWLDHQNEEDPGDPAEPMQSKTNAWEVRMVTELVRHLTRQGKYLPGEIAVLTPYVAQLRMLKDVLGKEMALIISGSDRDELEESEEAEASERYLNEGVGRTYLQRNMRGGSLLEELRLSTVDNFQGEEATIIIVSLVRSNRYRNCGFLKLPNRINVLLSRAKHGMYIIGDASTASTAPMWSSIIQVLEENRNIGPNLELHCSRHPEVRSYVSRPEDFATHAPEGGCAQKCELRLDCGHSCPVKCHAERLHKAVKCINKCIKARKCGHACTRRCFEDCGQCQEIVSNVPLPCGHRASRVECRKMDDLREIRCFEPVDRTIVRCGHQIRVRCFENTASMKCFHLCEGVLSCGHVCRKPCWQCHTSDAGNRVIDHGVCHKPCGRPYTTCSHSCGEPCHEGTACPPCDRTCEVRCKHSRCAKKCSEPCVPCAEPCGWGCNHQAPCVLPCAVPCDRIPCITRCKKKLRPCGHQCPGICGERCPDPKYCQICGSPAVYDHEVDLLEFKAYKDIDIDKDPMVFLSCGHFYTASSLDGVMEMSEHYDMDESTGRITGLKHSHRIMAGDRKGCPECRRPLREINRYNRMVKSALLDEATKRFVSHTNTLYAGLMSDIENCESFIDRQRQNFIAEWPLAAVQSKDSNLVRISIDEYRREGIVLQKRVRDFIKSVAREEQPFGRVNNMLAAVKARQHEVITSLAPVERSMIQTGFESRGEVMLLRLTWALLWDLDAICKKRGIDPRVKGTLEQVVASQTERLLKKCDELIDSSQKARFPQQELESRIYHVLFTVLSVSNRVGQGNPFDIPTEAAIRDQAREELRQCEEMCLRHRRILWSLREDIEKAKILVNGGTFYSFVTTEEKRQVYEVMAQQFSGTGHWYYCENNHPFTVGECGLPMEEARCPQCDAPVGGLNHVLAPGMRRADDMDVEFGSAGLVNEN</sequence>
<dbReference type="GO" id="GO:0031048">
    <property type="term" value="P:regulatory ncRNA-mediated heterochromatin formation"/>
    <property type="evidence" value="ECO:0007669"/>
    <property type="project" value="TreeGrafter"/>
</dbReference>
<dbReference type="FunFam" id="3.40.50.300:FF:001660">
    <property type="entry name" value="NF-X1 finger and helicase protein, putative"/>
    <property type="match status" value="1"/>
</dbReference>
<evidence type="ECO:0000256" key="7">
    <source>
        <dbReference type="ARBA" id="ARBA00022833"/>
    </source>
</evidence>
<keyword evidence="6" id="KW-0547">Nucleotide-binding</keyword>
<dbReference type="GO" id="GO:0031380">
    <property type="term" value="C:nuclear RNA-directed RNA polymerase complex"/>
    <property type="evidence" value="ECO:0007669"/>
    <property type="project" value="TreeGrafter"/>
</dbReference>
<evidence type="ECO:0000256" key="8">
    <source>
        <dbReference type="ARBA" id="ARBA00022859"/>
    </source>
</evidence>
<keyword evidence="6" id="KW-0347">Helicase</keyword>
<dbReference type="GO" id="GO:0016787">
    <property type="term" value="F:hydrolase activity"/>
    <property type="evidence" value="ECO:0007669"/>
    <property type="project" value="UniProtKB-KW"/>
</dbReference>
<comment type="subcellular location">
    <subcellularLocation>
        <location evidence="1">Cytoplasm</location>
    </subcellularLocation>
</comment>
<dbReference type="CDD" id="cd17936">
    <property type="entry name" value="EEXXEc_NFX1"/>
    <property type="match status" value="1"/>
</dbReference>
<organism evidence="10 11">
    <name type="scientific">Aspergillus ellipticus CBS 707.79</name>
    <dbReference type="NCBI Taxonomy" id="1448320"/>
    <lineage>
        <taxon>Eukaryota</taxon>
        <taxon>Fungi</taxon>
        <taxon>Dikarya</taxon>
        <taxon>Ascomycota</taxon>
        <taxon>Pezizomycotina</taxon>
        <taxon>Eurotiomycetes</taxon>
        <taxon>Eurotiomycetidae</taxon>
        <taxon>Eurotiales</taxon>
        <taxon>Aspergillaceae</taxon>
        <taxon>Aspergillus</taxon>
        <taxon>Aspergillus subgen. Circumdati</taxon>
    </lineage>
</organism>
<dbReference type="InterPro" id="IPR047187">
    <property type="entry name" value="SF1_C_Upf1"/>
</dbReference>
<evidence type="ECO:0000256" key="2">
    <source>
        <dbReference type="ARBA" id="ARBA00022490"/>
    </source>
</evidence>
<dbReference type="PANTHER" id="PTHR10887">
    <property type="entry name" value="DNA2/NAM7 HELICASE FAMILY"/>
    <property type="match status" value="1"/>
</dbReference>
<accession>A0A319EG47</accession>
<keyword evidence="4" id="KW-0677">Repeat</keyword>
<dbReference type="InterPro" id="IPR000967">
    <property type="entry name" value="Znf_NFX1"/>
</dbReference>
<dbReference type="Pfam" id="PF20173">
    <property type="entry name" value="ZnF_RZ-type"/>
    <property type="match status" value="1"/>
</dbReference>
<keyword evidence="2" id="KW-0963">Cytoplasm</keyword>
<gene>
    <name evidence="10" type="ORF">BO71DRAFT_368314</name>
</gene>
<keyword evidence="10" id="KW-0378">Hydrolase</keyword>
<reference evidence="10 11" key="1">
    <citation type="submission" date="2018-02" db="EMBL/GenBank/DDBJ databases">
        <title>The genomes of Aspergillus section Nigri reveals drivers in fungal speciation.</title>
        <authorList>
            <consortium name="DOE Joint Genome Institute"/>
            <person name="Vesth T.C."/>
            <person name="Nybo J."/>
            <person name="Theobald S."/>
            <person name="Brandl J."/>
            <person name="Frisvad J.C."/>
            <person name="Nielsen K.F."/>
            <person name="Lyhne E.K."/>
            <person name="Kogle M.E."/>
            <person name="Kuo A."/>
            <person name="Riley R."/>
            <person name="Clum A."/>
            <person name="Nolan M."/>
            <person name="Lipzen A."/>
            <person name="Salamov A."/>
            <person name="Henrissat B."/>
            <person name="Wiebenga A."/>
            <person name="De vries R.P."/>
            <person name="Grigoriev I.V."/>
            <person name="Mortensen U.H."/>
            <person name="Andersen M.R."/>
            <person name="Baker S.E."/>
        </authorList>
    </citation>
    <scope>NUCLEOTIDE SEQUENCE [LARGE SCALE GENOMIC DNA]</scope>
    <source>
        <strain evidence="10 11">CBS 707.79</strain>
    </source>
</reference>
<keyword evidence="5" id="KW-0863">Zinc-finger</keyword>
<evidence type="ECO:0000313" key="10">
    <source>
        <dbReference type="EMBL" id="PYH99758.1"/>
    </source>
</evidence>
<dbReference type="GO" id="GO:0005737">
    <property type="term" value="C:cytoplasm"/>
    <property type="evidence" value="ECO:0007669"/>
    <property type="project" value="UniProtKB-SubCell"/>
</dbReference>
<dbReference type="InterPro" id="IPR046439">
    <property type="entry name" value="ZF_RZ_dom"/>
</dbReference>